<feature type="domain" description="Aminomethyltransferase C-terminal" evidence="1">
    <location>
        <begin position="126"/>
        <end position="190"/>
    </location>
</feature>
<proteinExistence type="predicted"/>
<evidence type="ECO:0000313" key="4">
    <source>
        <dbReference type="EMBL" id="CAF3896757.1"/>
    </source>
</evidence>
<accession>A0A819H637</accession>
<evidence type="ECO:0000313" key="3">
    <source>
        <dbReference type="EMBL" id="CAF1428470.1"/>
    </source>
</evidence>
<dbReference type="Gene3D" id="2.40.30.110">
    <property type="entry name" value="Aminomethyltransferase beta-barrel domains"/>
    <property type="match status" value="1"/>
</dbReference>
<dbReference type="Proteomes" id="UP000663845">
    <property type="component" value="Unassembled WGS sequence"/>
</dbReference>
<name>A0A819H637_9BILA</name>
<dbReference type="AlphaFoldDB" id="A0A819H637"/>
<evidence type="ECO:0000313" key="6">
    <source>
        <dbReference type="Proteomes" id="UP000663844"/>
    </source>
</evidence>
<sequence>MQVCYVEEILTEKQRTVNVMYLLIVHECGHENLDFKLHQVYEFLLNHVIDNYFVASDSNRHDIARSGAAYGEVFGYERPLFFKPDEVRKKDFEDLSKQGTFGKAWWFNTVKKEYHSIILGNRFTEILSGESIYCNGEYSVFVTSAVHGFTLGKQTCLGLVPAPSSEKITVNYIRGATYEIDTATKRFKARPNVYQAIEMCHTVLLYIN</sequence>
<dbReference type="Proteomes" id="UP000663881">
    <property type="component" value="Unassembled WGS sequence"/>
</dbReference>
<evidence type="ECO:0000313" key="5">
    <source>
        <dbReference type="EMBL" id="CAF4065479.1"/>
    </source>
</evidence>
<dbReference type="EMBL" id="CAJNON010001105">
    <property type="protein sequence ID" value="CAF1428470.1"/>
    <property type="molecule type" value="Genomic_DNA"/>
</dbReference>
<dbReference type="OrthoDB" id="429143at2759"/>
<evidence type="ECO:0000259" key="1">
    <source>
        <dbReference type="Pfam" id="PF08669"/>
    </source>
</evidence>
<dbReference type="Proteomes" id="UP000663891">
    <property type="component" value="Unassembled WGS sequence"/>
</dbReference>
<dbReference type="EMBL" id="CAJOAY010004337">
    <property type="protein sequence ID" value="CAF4065479.1"/>
    <property type="molecule type" value="Genomic_DNA"/>
</dbReference>
<dbReference type="EMBL" id="CAJOAZ010002123">
    <property type="protein sequence ID" value="CAF3896757.1"/>
    <property type="molecule type" value="Genomic_DNA"/>
</dbReference>
<dbReference type="Proteomes" id="UP000663844">
    <property type="component" value="Unassembled WGS sequence"/>
</dbReference>
<dbReference type="Gene3D" id="3.30.1360.120">
    <property type="entry name" value="Probable tRNA modification gtpase trme, domain 1"/>
    <property type="match status" value="1"/>
</dbReference>
<dbReference type="InterPro" id="IPR029043">
    <property type="entry name" value="GcvT/YgfZ_C"/>
</dbReference>
<dbReference type="InterPro" id="IPR013977">
    <property type="entry name" value="GcvT_C"/>
</dbReference>
<evidence type="ECO:0000313" key="2">
    <source>
        <dbReference type="EMBL" id="CAF0990478.1"/>
    </source>
</evidence>
<organism evidence="4 6">
    <name type="scientific">Adineta steineri</name>
    <dbReference type="NCBI Taxonomy" id="433720"/>
    <lineage>
        <taxon>Eukaryota</taxon>
        <taxon>Metazoa</taxon>
        <taxon>Spiralia</taxon>
        <taxon>Gnathifera</taxon>
        <taxon>Rotifera</taxon>
        <taxon>Eurotatoria</taxon>
        <taxon>Bdelloidea</taxon>
        <taxon>Adinetida</taxon>
        <taxon>Adinetidae</taxon>
        <taxon>Adineta</taxon>
    </lineage>
</organism>
<protein>
    <recommendedName>
        <fullName evidence="1">Aminomethyltransferase C-terminal domain-containing protein</fullName>
    </recommendedName>
</protein>
<dbReference type="InterPro" id="IPR027266">
    <property type="entry name" value="TrmE/GcvT-like"/>
</dbReference>
<dbReference type="SUPFAM" id="SSF101790">
    <property type="entry name" value="Aminomethyltransferase beta-barrel domain"/>
    <property type="match status" value="1"/>
</dbReference>
<gene>
    <name evidence="2" type="ORF">JYZ213_LOCUS15433</name>
    <name evidence="5" type="ORF">OKA104_LOCUS33647</name>
    <name evidence="4" type="ORF">OXD698_LOCUS23716</name>
    <name evidence="3" type="ORF">VCS650_LOCUS38148</name>
</gene>
<reference evidence="4" key="1">
    <citation type="submission" date="2021-02" db="EMBL/GenBank/DDBJ databases">
        <authorList>
            <person name="Nowell W R."/>
        </authorList>
    </citation>
    <scope>NUCLEOTIDE SEQUENCE</scope>
</reference>
<dbReference type="EMBL" id="CAJNOG010000133">
    <property type="protein sequence ID" value="CAF0990478.1"/>
    <property type="molecule type" value="Genomic_DNA"/>
</dbReference>
<comment type="caution">
    <text evidence="4">The sequence shown here is derived from an EMBL/GenBank/DDBJ whole genome shotgun (WGS) entry which is preliminary data.</text>
</comment>
<dbReference type="Pfam" id="PF08669">
    <property type="entry name" value="GCV_T_C"/>
    <property type="match status" value="1"/>
</dbReference>